<evidence type="ECO:0000256" key="3">
    <source>
        <dbReference type="ARBA" id="ARBA00023125"/>
    </source>
</evidence>
<dbReference type="Pfam" id="PF03965">
    <property type="entry name" value="Penicillinase_R"/>
    <property type="match status" value="1"/>
</dbReference>
<name>A0ABP8DQJ5_9ACTN</name>
<evidence type="ECO:0000256" key="2">
    <source>
        <dbReference type="ARBA" id="ARBA00023015"/>
    </source>
</evidence>
<sequence>MAEVLVQGLGDLEAALMELLWERVTATTVREAMSQLQWHRELAYTTVMTVLDNLHRKGWVTREPHGRAYRYSPAMSRDHYVAQAMHDALVDSGDRLEALTAFVGKMTLDEAVALRDALAGYERRIGGR</sequence>
<organism evidence="5 6">
    <name type="scientific">Dactylosporangium darangshiense</name>
    <dbReference type="NCBI Taxonomy" id="579108"/>
    <lineage>
        <taxon>Bacteria</taxon>
        <taxon>Bacillati</taxon>
        <taxon>Actinomycetota</taxon>
        <taxon>Actinomycetes</taxon>
        <taxon>Micromonosporales</taxon>
        <taxon>Micromonosporaceae</taxon>
        <taxon>Dactylosporangium</taxon>
    </lineage>
</organism>
<dbReference type="EMBL" id="BAABAT010000047">
    <property type="protein sequence ID" value="GAA4261743.1"/>
    <property type="molecule type" value="Genomic_DNA"/>
</dbReference>
<dbReference type="Proteomes" id="UP001500620">
    <property type="component" value="Unassembled WGS sequence"/>
</dbReference>
<evidence type="ECO:0000313" key="5">
    <source>
        <dbReference type="EMBL" id="GAA4261743.1"/>
    </source>
</evidence>
<gene>
    <name evidence="5" type="ORF">GCM10022255_095610</name>
</gene>
<dbReference type="InterPro" id="IPR036390">
    <property type="entry name" value="WH_DNA-bd_sf"/>
</dbReference>
<dbReference type="InterPro" id="IPR005650">
    <property type="entry name" value="BlaI_family"/>
</dbReference>
<dbReference type="InterPro" id="IPR036388">
    <property type="entry name" value="WH-like_DNA-bd_sf"/>
</dbReference>
<dbReference type="RefSeq" id="WP_345138750.1">
    <property type="nucleotide sequence ID" value="NZ_BAABAT010000047.1"/>
</dbReference>
<keyword evidence="3" id="KW-0238">DNA-binding</keyword>
<reference evidence="6" key="1">
    <citation type="journal article" date="2019" name="Int. J. Syst. Evol. Microbiol.">
        <title>The Global Catalogue of Microorganisms (GCM) 10K type strain sequencing project: providing services to taxonomists for standard genome sequencing and annotation.</title>
        <authorList>
            <consortium name="The Broad Institute Genomics Platform"/>
            <consortium name="The Broad Institute Genome Sequencing Center for Infectious Disease"/>
            <person name="Wu L."/>
            <person name="Ma J."/>
        </authorList>
    </citation>
    <scope>NUCLEOTIDE SEQUENCE [LARGE SCALE GENOMIC DNA]</scope>
    <source>
        <strain evidence="6">JCM 17441</strain>
    </source>
</reference>
<evidence type="ECO:0000256" key="1">
    <source>
        <dbReference type="ARBA" id="ARBA00011046"/>
    </source>
</evidence>
<keyword evidence="6" id="KW-1185">Reference proteome</keyword>
<accession>A0ABP8DQJ5</accession>
<evidence type="ECO:0000256" key="4">
    <source>
        <dbReference type="ARBA" id="ARBA00023163"/>
    </source>
</evidence>
<protein>
    <submittedName>
        <fullName evidence="5">BlaI/MecI/CopY family transcriptional regulator</fullName>
    </submittedName>
</protein>
<dbReference type="Gene3D" id="6.10.140.850">
    <property type="match status" value="1"/>
</dbReference>
<evidence type="ECO:0000313" key="6">
    <source>
        <dbReference type="Proteomes" id="UP001500620"/>
    </source>
</evidence>
<keyword evidence="2" id="KW-0805">Transcription regulation</keyword>
<comment type="similarity">
    <text evidence="1">Belongs to the BlaI transcriptional regulatory family.</text>
</comment>
<comment type="caution">
    <text evidence="5">The sequence shown here is derived from an EMBL/GenBank/DDBJ whole genome shotgun (WGS) entry which is preliminary data.</text>
</comment>
<keyword evidence="4" id="KW-0804">Transcription</keyword>
<proteinExistence type="inferred from homology"/>
<dbReference type="SUPFAM" id="SSF46785">
    <property type="entry name" value="Winged helix' DNA-binding domain"/>
    <property type="match status" value="1"/>
</dbReference>
<dbReference type="Gene3D" id="1.10.10.10">
    <property type="entry name" value="Winged helix-like DNA-binding domain superfamily/Winged helix DNA-binding domain"/>
    <property type="match status" value="1"/>
</dbReference>